<comment type="caution">
    <text evidence="2">The sequence shown here is derived from an EMBL/GenBank/DDBJ whole genome shotgun (WGS) entry which is preliminary data.</text>
</comment>
<protein>
    <submittedName>
        <fullName evidence="2">Enoyl-CoA hydratase/carnithine racemase</fullName>
    </submittedName>
</protein>
<dbReference type="PANTHER" id="PTHR11941">
    <property type="entry name" value="ENOYL-COA HYDRATASE-RELATED"/>
    <property type="match status" value="1"/>
</dbReference>
<name>A0A2T4ZBJ4_9BACL</name>
<proteinExistence type="predicted"/>
<dbReference type="Gene3D" id="3.90.226.10">
    <property type="entry name" value="2-enoyl-CoA Hydratase, Chain A, domain 1"/>
    <property type="match status" value="1"/>
</dbReference>
<accession>A0A2T4ZBJ4</accession>
<evidence type="ECO:0000256" key="1">
    <source>
        <dbReference type="ARBA" id="ARBA00023239"/>
    </source>
</evidence>
<dbReference type="EMBL" id="PZZP01000001">
    <property type="protein sequence ID" value="PTM59242.1"/>
    <property type="molecule type" value="Genomic_DNA"/>
</dbReference>
<keyword evidence="3" id="KW-1185">Reference proteome</keyword>
<dbReference type="SUPFAM" id="SSF52096">
    <property type="entry name" value="ClpP/crotonase"/>
    <property type="match status" value="1"/>
</dbReference>
<gene>
    <name evidence="2" type="ORF">C8J48_1847</name>
</gene>
<dbReference type="GO" id="GO:0006635">
    <property type="term" value="P:fatty acid beta-oxidation"/>
    <property type="evidence" value="ECO:0007669"/>
    <property type="project" value="TreeGrafter"/>
</dbReference>
<dbReference type="CDD" id="cd06558">
    <property type="entry name" value="crotonase-like"/>
    <property type="match status" value="1"/>
</dbReference>
<dbReference type="GO" id="GO:0016829">
    <property type="term" value="F:lyase activity"/>
    <property type="evidence" value="ECO:0007669"/>
    <property type="project" value="UniProtKB-KW"/>
</dbReference>
<dbReference type="InterPro" id="IPR001753">
    <property type="entry name" value="Enoyl-CoA_hydra/iso"/>
</dbReference>
<sequence>MNTLRLTIKNKVGWIQFHRPEVRNAVNGKMMVELEQQLEMWKNDDNIRVLVLAGDEKAFVSGGDLTELHTLATAEEVYPVMSRMGQVLEKLHHWGKPTIAAVEGTAVGGGCEIVASCDFRLASAQASFGFIQSRLGITSGWGGGSRLLQQIPRDRALFWLMSGERFDAETAMRWGWVTQVFAPEVFKQEVQSFAEKLAQTALPVLRAYLQLSHLSSETDYTDWEARSCARLWESDEHREAVKQFLRRTGQLGGDD</sequence>
<evidence type="ECO:0000313" key="3">
    <source>
        <dbReference type="Proteomes" id="UP000241639"/>
    </source>
</evidence>
<dbReference type="Proteomes" id="UP000241639">
    <property type="component" value="Unassembled WGS sequence"/>
</dbReference>
<dbReference type="AlphaFoldDB" id="A0A2T4ZBJ4"/>
<organism evidence="2 3">
    <name type="scientific">Desmospora activa DSM 45169</name>
    <dbReference type="NCBI Taxonomy" id="1121389"/>
    <lineage>
        <taxon>Bacteria</taxon>
        <taxon>Bacillati</taxon>
        <taxon>Bacillota</taxon>
        <taxon>Bacilli</taxon>
        <taxon>Bacillales</taxon>
        <taxon>Thermoactinomycetaceae</taxon>
        <taxon>Desmospora</taxon>
    </lineage>
</organism>
<dbReference type="PANTHER" id="PTHR11941:SF27">
    <property type="entry name" value="ETHYLMALONYL-COA DECARBOXYLASE"/>
    <property type="match status" value="1"/>
</dbReference>
<dbReference type="Pfam" id="PF00378">
    <property type="entry name" value="ECH_1"/>
    <property type="match status" value="1"/>
</dbReference>
<reference evidence="2 3" key="1">
    <citation type="submission" date="2018-04" db="EMBL/GenBank/DDBJ databases">
        <title>Genomic Encyclopedia of Archaeal and Bacterial Type Strains, Phase II (KMG-II): from individual species to whole genera.</title>
        <authorList>
            <person name="Goeker M."/>
        </authorList>
    </citation>
    <scope>NUCLEOTIDE SEQUENCE [LARGE SCALE GENOMIC DNA]</scope>
    <source>
        <strain evidence="2 3">DSM 45169</strain>
    </source>
</reference>
<evidence type="ECO:0000313" key="2">
    <source>
        <dbReference type="EMBL" id="PTM59242.1"/>
    </source>
</evidence>
<dbReference type="GO" id="GO:0005829">
    <property type="term" value="C:cytosol"/>
    <property type="evidence" value="ECO:0007669"/>
    <property type="project" value="TreeGrafter"/>
</dbReference>
<dbReference type="InterPro" id="IPR029045">
    <property type="entry name" value="ClpP/crotonase-like_dom_sf"/>
</dbReference>
<dbReference type="RefSeq" id="WP_170105317.1">
    <property type="nucleotide sequence ID" value="NZ_PZZP01000001.1"/>
</dbReference>
<keyword evidence="1" id="KW-0456">Lyase</keyword>